<dbReference type="EMBL" id="HBIJ01008821">
    <property type="protein sequence ID" value="CAE0365486.1"/>
    <property type="molecule type" value="Transcribed_RNA"/>
</dbReference>
<feature type="compositionally biased region" description="Polar residues" evidence="1">
    <location>
        <begin position="259"/>
        <end position="273"/>
    </location>
</feature>
<dbReference type="AlphaFoldDB" id="A0A7S3JXG8"/>
<keyword evidence="2" id="KW-0472">Membrane</keyword>
<feature type="compositionally biased region" description="Basic and acidic residues" evidence="1">
    <location>
        <begin position="221"/>
        <end position="241"/>
    </location>
</feature>
<reference evidence="5" key="1">
    <citation type="submission" date="2021-01" db="EMBL/GenBank/DDBJ databases">
        <authorList>
            <person name="Corre E."/>
            <person name="Pelletier E."/>
            <person name="Niang G."/>
            <person name="Scheremetjew M."/>
            <person name="Finn R."/>
            <person name="Kale V."/>
            <person name="Holt S."/>
            <person name="Cochrane G."/>
            <person name="Meng A."/>
            <person name="Brown T."/>
            <person name="Cohen L."/>
        </authorList>
    </citation>
    <scope>NUCLEOTIDE SEQUENCE</scope>
    <source>
        <strain evidence="5">CCMP1510</strain>
    </source>
</reference>
<gene>
    <name evidence="5" type="ORF">ALAG00032_LOCUS6229</name>
</gene>
<dbReference type="PROSITE" id="PS51203">
    <property type="entry name" value="CS"/>
    <property type="match status" value="1"/>
</dbReference>
<keyword evidence="2" id="KW-1133">Transmembrane helix</keyword>
<name>A0A7S3JXG8_9STRA</name>
<keyword evidence="2" id="KW-0812">Transmembrane</keyword>
<accession>A0A7S3JXG8</accession>
<dbReference type="SUPFAM" id="SSF49764">
    <property type="entry name" value="HSP20-like chaperones"/>
    <property type="match status" value="1"/>
</dbReference>
<evidence type="ECO:0000313" key="5">
    <source>
        <dbReference type="EMBL" id="CAE0365486.1"/>
    </source>
</evidence>
<evidence type="ECO:0000256" key="1">
    <source>
        <dbReference type="SAM" id="MobiDB-lite"/>
    </source>
</evidence>
<keyword evidence="3" id="KW-0732">Signal</keyword>
<organism evidence="5">
    <name type="scientific">Aureoumbra lagunensis</name>
    <dbReference type="NCBI Taxonomy" id="44058"/>
    <lineage>
        <taxon>Eukaryota</taxon>
        <taxon>Sar</taxon>
        <taxon>Stramenopiles</taxon>
        <taxon>Ochrophyta</taxon>
        <taxon>Pelagophyceae</taxon>
        <taxon>Pelagomonadales</taxon>
        <taxon>Aureoumbra</taxon>
    </lineage>
</organism>
<dbReference type="InterPro" id="IPR008978">
    <property type="entry name" value="HSP20-like_chaperone"/>
</dbReference>
<feature type="compositionally biased region" description="Basic and acidic residues" evidence="1">
    <location>
        <begin position="248"/>
        <end position="258"/>
    </location>
</feature>
<feature type="signal peptide" evidence="3">
    <location>
        <begin position="1"/>
        <end position="18"/>
    </location>
</feature>
<feature type="transmembrane region" description="Helical" evidence="2">
    <location>
        <begin position="426"/>
        <end position="453"/>
    </location>
</feature>
<dbReference type="Gene3D" id="2.60.40.790">
    <property type="match status" value="1"/>
</dbReference>
<feature type="compositionally biased region" description="Basic residues" evidence="1">
    <location>
        <begin position="291"/>
        <end position="301"/>
    </location>
</feature>
<evidence type="ECO:0000259" key="4">
    <source>
        <dbReference type="PROSITE" id="PS51203"/>
    </source>
</evidence>
<feature type="domain" description="CS" evidence="4">
    <location>
        <begin position="74"/>
        <end position="174"/>
    </location>
</feature>
<evidence type="ECO:0000256" key="2">
    <source>
        <dbReference type="SAM" id="Phobius"/>
    </source>
</evidence>
<evidence type="ECO:0000256" key="3">
    <source>
        <dbReference type="SAM" id="SignalP"/>
    </source>
</evidence>
<protein>
    <recommendedName>
        <fullName evidence="4">CS domain-containing protein</fullName>
    </recommendedName>
</protein>
<feature type="transmembrane region" description="Helical" evidence="2">
    <location>
        <begin position="396"/>
        <end position="414"/>
    </location>
</feature>
<feature type="chain" id="PRO_5031010488" description="CS domain-containing protein" evidence="3">
    <location>
        <begin position="19"/>
        <end position="466"/>
    </location>
</feature>
<sequence length="466" mass="51802">MRTAFLFVLSLSLRACFASKDDVVVLLTRGEFSKAEFLVDSGRPVEAEEIKRGLGLYRDALSAIISHGMRKSRSIAPAFRWAQNDTAIFLEVKFAHTLSAPAQTDASIETVETAGPRELKVLASALQRGKRFELSLRFWGEIEQVPVAAETSAGRSSISLIKTGKSAFRWPRLIECQVSMPSNSALWLDMQESLGFSDDDDEEDGCKSFEDTLAAAEAFKQKQEEKKEAVDTTKKKQEKDSSAAAVKDTTDNGNDIKTEISSNSKKVANTAASVPSEDNDESASESDNKKSKMNVRKTSIKQLKKQATTAKKLANAEFKRAKNAINSEGRKAIESIQQSLQARLDYLNFQPPRWTAFIPKRFIVHDGAWDLMLYIADTAHKNSREDLLKLKAKARHTLTITTANLVFVISILFLRKGEITLPRHIFSRFLVITLSALFVLFNICFILISFFVLRAITILASSSSVS</sequence>
<feature type="region of interest" description="Disordered" evidence="1">
    <location>
        <begin position="221"/>
        <end position="301"/>
    </location>
</feature>
<dbReference type="InterPro" id="IPR007052">
    <property type="entry name" value="CS_dom"/>
</dbReference>
<proteinExistence type="predicted"/>